<organism evidence="1 2">
    <name type="scientific">Candidatus Amesbacteria bacterium GW2011_GWC2_47_8</name>
    <dbReference type="NCBI Taxonomy" id="1618367"/>
    <lineage>
        <taxon>Bacteria</taxon>
        <taxon>Candidatus Amesiibacteriota</taxon>
    </lineage>
</organism>
<comment type="caution">
    <text evidence="1">The sequence shown here is derived from an EMBL/GenBank/DDBJ whole genome shotgun (WGS) entry which is preliminary data.</text>
</comment>
<reference evidence="1 2" key="1">
    <citation type="journal article" date="2015" name="Nature">
        <title>rRNA introns, odd ribosomes, and small enigmatic genomes across a large radiation of phyla.</title>
        <authorList>
            <person name="Brown C.T."/>
            <person name="Hug L.A."/>
            <person name="Thomas B.C."/>
            <person name="Sharon I."/>
            <person name="Castelle C.J."/>
            <person name="Singh A."/>
            <person name="Wilkins M.J."/>
            <person name="Williams K.H."/>
            <person name="Banfield J.F."/>
        </authorList>
    </citation>
    <scope>NUCLEOTIDE SEQUENCE [LARGE SCALE GENOMIC DNA]</scope>
</reference>
<evidence type="ECO:0000313" key="1">
    <source>
        <dbReference type="EMBL" id="KKU82351.1"/>
    </source>
</evidence>
<accession>A0A0G1TKM0</accession>
<name>A0A0G1TKM0_9BACT</name>
<gene>
    <name evidence="1" type="ORF">UY11_C0050G0006</name>
</gene>
<dbReference type="AlphaFoldDB" id="A0A0G1TKM0"/>
<sequence length="78" mass="8877">MIQLGIYKKRCFGHLGEILVVVVVVKLAKFIYCNGRLDMVNIEYGEEENYSGEDARVCQRYGGSVFSNETGEFGYRIT</sequence>
<proteinExistence type="predicted"/>
<protein>
    <submittedName>
        <fullName evidence="1">Uncharacterized protein</fullName>
    </submittedName>
</protein>
<dbReference type="EMBL" id="LCOT01000050">
    <property type="protein sequence ID" value="KKU82351.1"/>
    <property type="molecule type" value="Genomic_DNA"/>
</dbReference>
<evidence type="ECO:0000313" key="2">
    <source>
        <dbReference type="Proteomes" id="UP000034265"/>
    </source>
</evidence>
<dbReference type="Proteomes" id="UP000034265">
    <property type="component" value="Unassembled WGS sequence"/>
</dbReference>